<dbReference type="InterPro" id="IPR035965">
    <property type="entry name" value="PAS-like_dom_sf"/>
</dbReference>
<dbReference type="PROSITE" id="PS50109">
    <property type="entry name" value="HIS_KIN"/>
    <property type="match status" value="1"/>
</dbReference>
<dbReference type="PANTHER" id="PTHR43065">
    <property type="entry name" value="SENSOR HISTIDINE KINASE"/>
    <property type="match status" value="1"/>
</dbReference>
<dbReference type="InterPro" id="IPR003661">
    <property type="entry name" value="HisK_dim/P_dom"/>
</dbReference>
<dbReference type="EC" id="2.7.13.3" evidence="2"/>
<dbReference type="InterPro" id="IPR001610">
    <property type="entry name" value="PAC"/>
</dbReference>
<feature type="domain" description="PAS" evidence="8">
    <location>
        <begin position="659"/>
        <end position="705"/>
    </location>
</feature>
<dbReference type="InterPro" id="IPR000700">
    <property type="entry name" value="PAS-assoc_C"/>
</dbReference>
<dbReference type="Gene3D" id="3.30.565.10">
    <property type="entry name" value="Histidine kinase-like ATPase, C-terminal domain"/>
    <property type="match status" value="1"/>
</dbReference>
<dbReference type="SUPFAM" id="SSF47384">
    <property type="entry name" value="Homodimeric domain of signal transducing histidine kinase"/>
    <property type="match status" value="1"/>
</dbReference>
<dbReference type="Pfam" id="PF00072">
    <property type="entry name" value="Response_reg"/>
    <property type="match status" value="1"/>
</dbReference>
<dbReference type="SMART" id="SM00091">
    <property type="entry name" value="PAS"/>
    <property type="match status" value="3"/>
</dbReference>
<feature type="domain" description="PAC" evidence="9">
    <location>
        <begin position="610"/>
        <end position="662"/>
    </location>
</feature>
<evidence type="ECO:0000256" key="4">
    <source>
        <dbReference type="PROSITE-ProRule" id="PRU00169"/>
    </source>
</evidence>
<dbReference type="InterPro" id="IPR036890">
    <property type="entry name" value="HATPase_C_sf"/>
</dbReference>
<accession>A0A2N1PL31</accession>
<dbReference type="InterPro" id="IPR003594">
    <property type="entry name" value="HATPase_dom"/>
</dbReference>
<gene>
    <name evidence="10" type="ORF">CVV64_16070</name>
</gene>
<dbReference type="SMART" id="SM00086">
    <property type="entry name" value="PAC"/>
    <property type="match status" value="3"/>
</dbReference>
<evidence type="ECO:0000256" key="3">
    <source>
        <dbReference type="ARBA" id="ARBA00022553"/>
    </source>
</evidence>
<organism evidence="10 11">
    <name type="scientific">Candidatus Wallbacteria bacterium HGW-Wallbacteria-1</name>
    <dbReference type="NCBI Taxonomy" id="2013854"/>
    <lineage>
        <taxon>Bacteria</taxon>
        <taxon>Candidatus Walliibacteriota</taxon>
    </lineage>
</organism>
<feature type="domain" description="Histidine kinase" evidence="6">
    <location>
        <begin position="797"/>
        <end position="1022"/>
    </location>
</feature>
<dbReference type="InterPro" id="IPR007487">
    <property type="entry name" value="ABC_transpt-TYRBP-like"/>
</dbReference>
<dbReference type="InterPro" id="IPR036097">
    <property type="entry name" value="HisK_dim/P_sf"/>
</dbReference>
<dbReference type="GO" id="GO:0000155">
    <property type="term" value="F:phosphorelay sensor kinase activity"/>
    <property type="evidence" value="ECO:0007669"/>
    <property type="project" value="InterPro"/>
</dbReference>
<keyword evidence="5" id="KW-0812">Transmembrane</keyword>
<dbReference type="InterPro" id="IPR004358">
    <property type="entry name" value="Sig_transdc_His_kin-like_C"/>
</dbReference>
<dbReference type="PROSITE" id="PS50112">
    <property type="entry name" value="PAS"/>
    <property type="match status" value="3"/>
</dbReference>
<feature type="transmembrane region" description="Helical" evidence="5">
    <location>
        <begin position="379"/>
        <end position="401"/>
    </location>
</feature>
<dbReference type="SUPFAM" id="SSF55874">
    <property type="entry name" value="ATPase domain of HSP90 chaperone/DNA topoisomerase II/histidine kinase"/>
    <property type="match status" value="1"/>
</dbReference>
<dbReference type="CDD" id="cd00130">
    <property type="entry name" value="PAS"/>
    <property type="match status" value="3"/>
</dbReference>
<evidence type="ECO:0000259" key="9">
    <source>
        <dbReference type="PROSITE" id="PS50113"/>
    </source>
</evidence>
<dbReference type="Gene3D" id="1.10.287.130">
    <property type="match status" value="1"/>
</dbReference>
<dbReference type="Pfam" id="PF04392">
    <property type="entry name" value="ABC_sub_bind"/>
    <property type="match status" value="1"/>
</dbReference>
<keyword evidence="3 4" id="KW-0597">Phosphoprotein</keyword>
<dbReference type="SMART" id="SM00387">
    <property type="entry name" value="HATPase_c"/>
    <property type="match status" value="1"/>
</dbReference>
<dbReference type="SUPFAM" id="SSF55785">
    <property type="entry name" value="PYP-like sensor domain (PAS domain)"/>
    <property type="match status" value="3"/>
</dbReference>
<feature type="domain" description="PAC" evidence="9">
    <location>
        <begin position="486"/>
        <end position="536"/>
    </location>
</feature>
<feature type="domain" description="PAS" evidence="8">
    <location>
        <begin position="414"/>
        <end position="484"/>
    </location>
</feature>
<dbReference type="CDD" id="cd17546">
    <property type="entry name" value="REC_hyHK_CKI1_RcsC-like"/>
    <property type="match status" value="1"/>
</dbReference>
<dbReference type="PANTHER" id="PTHR43065:SF42">
    <property type="entry name" value="TWO-COMPONENT SENSOR PPRA"/>
    <property type="match status" value="1"/>
</dbReference>
<dbReference type="InterPro" id="IPR005467">
    <property type="entry name" value="His_kinase_dom"/>
</dbReference>
<comment type="caution">
    <text evidence="10">The sequence shown here is derived from an EMBL/GenBank/DDBJ whole genome shotgun (WGS) entry which is preliminary data.</text>
</comment>
<keyword evidence="5" id="KW-1133">Transmembrane helix</keyword>
<reference evidence="10 11" key="1">
    <citation type="journal article" date="2017" name="ISME J.">
        <title>Potential for microbial H2 and metal transformations associated with novel bacteria and archaea in deep terrestrial subsurface sediments.</title>
        <authorList>
            <person name="Hernsdorf A.W."/>
            <person name="Amano Y."/>
            <person name="Miyakawa K."/>
            <person name="Ise K."/>
            <person name="Suzuki Y."/>
            <person name="Anantharaman K."/>
            <person name="Probst A."/>
            <person name="Burstein D."/>
            <person name="Thomas B.C."/>
            <person name="Banfield J.F."/>
        </authorList>
    </citation>
    <scope>NUCLEOTIDE SEQUENCE [LARGE SCALE GENOMIC DNA]</scope>
    <source>
        <strain evidence="10">HGW-Wallbacteria-1</strain>
    </source>
</reference>
<feature type="domain" description="PAC" evidence="9">
    <location>
        <begin position="730"/>
        <end position="784"/>
    </location>
</feature>
<evidence type="ECO:0000313" key="11">
    <source>
        <dbReference type="Proteomes" id="UP000233256"/>
    </source>
</evidence>
<evidence type="ECO:0000256" key="1">
    <source>
        <dbReference type="ARBA" id="ARBA00000085"/>
    </source>
</evidence>
<dbReference type="Pfam" id="PF02518">
    <property type="entry name" value="HATPase_c"/>
    <property type="match status" value="1"/>
</dbReference>
<protein>
    <recommendedName>
        <fullName evidence="2">histidine kinase</fullName>
        <ecNumber evidence="2">2.7.13.3</ecNumber>
    </recommendedName>
</protein>
<evidence type="ECO:0000256" key="5">
    <source>
        <dbReference type="SAM" id="Phobius"/>
    </source>
</evidence>
<dbReference type="PROSITE" id="PS50113">
    <property type="entry name" value="PAC"/>
    <property type="match status" value="3"/>
</dbReference>
<dbReference type="SMART" id="SM00448">
    <property type="entry name" value="REC"/>
    <property type="match status" value="1"/>
</dbReference>
<name>A0A2N1PL31_9BACT</name>
<comment type="catalytic activity">
    <reaction evidence="1">
        <text>ATP + protein L-histidine = ADP + protein N-phospho-L-histidine.</text>
        <dbReference type="EC" id="2.7.13.3"/>
    </reaction>
</comment>
<evidence type="ECO:0000313" key="10">
    <source>
        <dbReference type="EMBL" id="PKK89063.1"/>
    </source>
</evidence>
<feature type="modified residue" description="4-aspartylphosphate" evidence="4">
    <location>
        <position position="1094"/>
    </location>
</feature>
<dbReference type="InterPro" id="IPR011006">
    <property type="entry name" value="CheY-like_superfamily"/>
</dbReference>
<dbReference type="Proteomes" id="UP000233256">
    <property type="component" value="Unassembled WGS sequence"/>
</dbReference>
<dbReference type="PRINTS" id="PR00344">
    <property type="entry name" value="BCTRLSENSOR"/>
</dbReference>
<evidence type="ECO:0000259" key="8">
    <source>
        <dbReference type="PROSITE" id="PS50112"/>
    </source>
</evidence>
<dbReference type="Gene3D" id="3.40.50.2300">
    <property type="match status" value="3"/>
</dbReference>
<dbReference type="EMBL" id="PGXC01000026">
    <property type="protein sequence ID" value="PKK89063.1"/>
    <property type="molecule type" value="Genomic_DNA"/>
</dbReference>
<feature type="domain" description="PAS" evidence="8">
    <location>
        <begin position="537"/>
        <end position="580"/>
    </location>
</feature>
<proteinExistence type="predicted"/>
<evidence type="ECO:0000256" key="2">
    <source>
        <dbReference type="ARBA" id="ARBA00012438"/>
    </source>
</evidence>
<evidence type="ECO:0000259" key="6">
    <source>
        <dbReference type="PROSITE" id="PS50109"/>
    </source>
</evidence>
<dbReference type="Pfam" id="PF13426">
    <property type="entry name" value="PAS_9"/>
    <property type="match status" value="3"/>
</dbReference>
<dbReference type="InterPro" id="IPR000014">
    <property type="entry name" value="PAS"/>
</dbReference>
<feature type="domain" description="Response regulatory" evidence="7">
    <location>
        <begin position="1043"/>
        <end position="1159"/>
    </location>
</feature>
<evidence type="ECO:0000259" key="7">
    <source>
        <dbReference type="PROSITE" id="PS50110"/>
    </source>
</evidence>
<sequence>MMVPLAGGPRENQMGGKMRHLLVLFLRCLPCLLFSGVLLMNFPVPLNTTLANCIRGKRVLLICSYNAVFPTFADQYDGLRRGLDSPDTTIDIEFMDAKRFSNPSDIEMFRRHFAYKYINHQPYDLVMTADDAALEFTLKHRSEFFSNIPVVFFGLNNLDLAEKMDAEPMITGVAEMVSISETLELMFQLKPESKNVIAISDSTISGQSDLKTFSETIHNMNRDIKTREPFTHQILDLSHMTWNEFEKALKNLPMDSQVLLLSAYRDSNGEALNFDESLKLINQNLRQPLYHLWKHGLGSGILGGRIISHFEQARKAAEIGHEILCGQSVSDFRVIMKSPNIVTVDHNELVRFGIQESALPEGTAILNRKNSFYQQNRPAVIAASSIIMVLSILVTILTASVKRIKIAERKLEEEKEFMTKSINSIPGIFYVLNSRGRFIRWNENLSLFSGRSNEELAELTAFDLHSPEYHETIRHSIESILLGKSVNVELEAIRANGERPHYFHKASPVINNSELFIVGTAIDITDLKKTTQRLQQSEEKFRRIFESMPEGYILARADGEIVLANPAAARLLGHTCPETMEGLNIGTEFYANIKDREHLLEILKEKGRAPEFEMTFMRHDRSCFIAEASVHLVQDEDTDEFFIEGLFKDVTRRKEDEHKILQMATAIDQAFEGVMITDLKGTITYVNPSFERISGYTSAEIMGKNPRVLSSGKSDRHHHENLWSTISSGLTWVGTLINRHKNGSLYEIRATISPIRDPEGKIVNFVAVNQDITQEKRLENMLYQSQKMEALGTLAGGIAHDFNNILGAITGYTELCMDEVSNQVQATRLLESVMQASHRAEEMVRQILAFSKMKEIEKKPVAMGLLLDEIILFLNATLPKNIEITKNFHITGNRDFVLADSTQIQQVLMNLCTNAGHAMAEKGGTLTIGLSRTSFSPYPGSPENQNEKEWIQLSISDTGPGIGKETLRRIFEPYFTTRINSGGTGLGLAVVHGIIKNHNGEITVESFPGRGTVFHVYLPVDRSDEKIIRTAALPRILPCGTEKILLVDDDEALLDVLRRRLEKLGYNVVATTSPAEALEKIKSELNYFDLLLTDKTMPVMDGFQLVREIRTLGSKIPIILCTGSADSRDSAKIPGLKINDIMTKPVGKNSLACTVRKVLDDAG</sequence>
<dbReference type="Gene3D" id="3.30.450.20">
    <property type="entry name" value="PAS domain"/>
    <property type="match status" value="3"/>
</dbReference>
<dbReference type="Pfam" id="PF00512">
    <property type="entry name" value="HisKA"/>
    <property type="match status" value="1"/>
</dbReference>
<dbReference type="SUPFAM" id="SSF52172">
    <property type="entry name" value="CheY-like"/>
    <property type="match status" value="1"/>
</dbReference>
<keyword evidence="5" id="KW-0472">Membrane</keyword>
<dbReference type="NCBIfam" id="TIGR00229">
    <property type="entry name" value="sensory_box"/>
    <property type="match status" value="3"/>
</dbReference>
<dbReference type="InterPro" id="IPR001789">
    <property type="entry name" value="Sig_transdc_resp-reg_receiver"/>
</dbReference>
<dbReference type="SMART" id="SM00388">
    <property type="entry name" value="HisKA"/>
    <property type="match status" value="1"/>
</dbReference>
<dbReference type="AlphaFoldDB" id="A0A2N1PL31"/>
<dbReference type="PROSITE" id="PS50110">
    <property type="entry name" value="RESPONSE_REGULATORY"/>
    <property type="match status" value="1"/>
</dbReference>